<proteinExistence type="inferred from homology"/>
<protein>
    <submittedName>
        <fullName evidence="2">Actin-related protein</fullName>
    </submittedName>
</protein>
<dbReference type="SMART" id="SM00268">
    <property type="entry name" value="ACTIN"/>
    <property type="match status" value="1"/>
</dbReference>
<dbReference type="InParanoid" id="A0A0H2S4V4"/>
<dbReference type="InterPro" id="IPR043129">
    <property type="entry name" value="ATPase_NBD"/>
</dbReference>
<evidence type="ECO:0000313" key="3">
    <source>
        <dbReference type="Proteomes" id="UP000053477"/>
    </source>
</evidence>
<dbReference type="EMBL" id="KQ085887">
    <property type="protein sequence ID" value="KLO19290.1"/>
    <property type="molecule type" value="Genomic_DNA"/>
</dbReference>
<dbReference type="Pfam" id="PF00022">
    <property type="entry name" value="Actin"/>
    <property type="match status" value="1"/>
</dbReference>
<dbReference type="PANTHER" id="PTHR11937">
    <property type="entry name" value="ACTIN"/>
    <property type="match status" value="1"/>
</dbReference>
<gene>
    <name evidence="2" type="ORF">SCHPADRAFT_918613</name>
</gene>
<reference evidence="2 3" key="1">
    <citation type="submission" date="2015-04" db="EMBL/GenBank/DDBJ databases">
        <title>Complete genome sequence of Schizopora paradoxa KUC8140, a cosmopolitan wood degrader in East Asia.</title>
        <authorList>
            <consortium name="DOE Joint Genome Institute"/>
            <person name="Min B."/>
            <person name="Park H."/>
            <person name="Jang Y."/>
            <person name="Kim J.-J."/>
            <person name="Kim K.H."/>
            <person name="Pangilinan J."/>
            <person name="Lipzen A."/>
            <person name="Riley R."/>
            <person name="Grigoriev I.V."/>
            <person name="Spatafora J.W."/>
            <person name="Choi I.-G."/>
        </authorList>
    </citation>
    <scope>NUCLEOTIDE SEQUENCE [LARGE SCALE GENOMIC DNA]</scope>
    <source>
        <strain evidence="2 3">KUC8140</strain>
    </source>
</reference>
<organism evidence="2 3">
    <name type="scientific">Schizopora paradoxa</name>
    <dbReference type="NCBI Taxonomy" id="27342"/>
    <lineage>
        <taxon>Eukaryota</taxon>
        <taxon>Fungi</taxon>
        <taxon>Dikarya</taxon>
        <taxon>Basidiomycota</taxon>
        <taxon>Agaricomycotina</taxon>
        <taxon>Agaricomycetes</taxon>
        <taxon>Hymenochaetales</taxon>
        <taxon>Schizoporaceae</taxon>
        <taxon>Schizopora</taxon>
    </lineage>
</organism>
<dbReference type="Proteomes" id="UP000053477">
    <property type="component" value="Unassembled WGS sequence"/>
</dbReference>
<dbReference type="STRING" id="27342.A0A0H2S4V4"/>
<dbReference type="CDD" id="cd10208">
    <property type="entry name" value="ASKHA_NBD_ScArp9-like"/>
    <property type="match status" value="1"/>
</dbReference>
<accession>A0A0H2S4V4</accession>
<evidence type="ECO:0000256" key="1">
    <source>
        <dbReference type="RuleBase" id="RU000487"/>
    </source>
</evidence>
<evidence type="ECO:0000313" key="2">
    <source>
        <dbReference type="EMBL" id="KLO19290.1"/>
    </source>
</evidence>
<name>A0A0H2S4V4_9AGAM</name>
<dbReference type="SUPFAM" id="SSF53067">
    <property type="entry name" value="Actin-like ATPase domain"/>
    <property type="match status" value="2"/>
</dbReference>
<keyword evidence="3" id="KW-1185">Reference proteome</keyword>
<dbReference type="Gene3D" id="3.30.420.40">
    <property type="match status" value="3"/>
</dbReference>
<sequence length="492" mass="53591">MSNIAFRDASVVVLETSRTKVSAIVGVHDLLRPPTVTVSARVGLRKSSRTNGSFEDTAGASSSNKTSTKVIDYIVGQQLDDALAAGEDVVVSWPFADGDIRDFTAAEALWKYVLFNQLGLKRTQNESPVLLSFPHTLARDAHEHVCQIFFERFNSAAVSILERPLAQLYATNTLSGLVVDIGDDTTEVSPISDCLIQHNCCESIPIGILDCEKYLASLLKTNESVIDALSPSSEPLEPSDLQEALIALSRHIWQEGLIKILESDVAADAEEEGVTNIAAVLVAGKEKAVIESGMKKRANAKQSAAEQARAKEIEALDLVTTEFREKEITLGRERHRFLEPLFDPSILQGVEGVEEKQWNASQPLPIQDVIGRAVARTDLNSRIALWDGFFVTGDCTSLVKGIAPAIQARLTPYLLGNPDIQNDVQPKSVRVIHVPEYFAEYRERGDGLAAFLGASVVAKVIFADPHGKNFVSKADYTSKGPRAILEMSPSLL</sequence>
<dbReference type="FunCoup" id="A0A0H2S4V4">
    <property type="interactions" value="13"/>
</dbReference>
<dbReference type="OrthoDB" id="74201at2759"/>
<dbReference type="InterPro" id="IPR004000">
    <property type="entry name" value="Actin"/>
</dbReference>
<dbReference type="AlphaFoldDB" id="A0A0H2S4V4"/>
<comment type="similarity">
    <text evidence="1">Belongs to the actin family.</text>
</comment>